<dbReference type="Proteomes" id="UP001165524">
    <property type="component" value="Unassembled WGS sequence"/>
</dbReference>
<dbReference type="Gene3D" id="3.30.200.20">
    <property type="entry name" value="Phosphorylase Kinase, domain 1"/>
    <property type="match status" value="1"/>
</dbReference>
<keyword evidence="2 8" id="KW-0808">Transferase</keyword>
<evidence type="ECO:0000256" key="5">
    <source>
        <dbReference type="ARBA" id="ARBA00022777"/>
    </source>
</evidence>
<comment type="pathway">
    <text evidence="8">Amino-acid biosynthesis; L-threonine biosynthesis; L-threonine from L-aspartate: step 4/5.</text>
</comment>
<evidence type="ECO:0000259" key="9">
    <source>
        <dbReference type="Pfam" id="PF01636"/>
    </source>
</evidence>
<dbReference type="PANTHER" id="PTHR21064">
    <property type="entry name" value="AMINOGLYCOSIDE PHOSPHOTRANSFERASE DOMAIN-CONTAINING PROTEIN-RELATED"/>
    <property type="match status" value="1"/>
</dbReference>
<keyword evidence="1 8" id="KW-0028">Amino-acid biosynthesis</keyword>
<organism evidence="10 11">
    <name type="scientific">Alcanivorax quisquiliarum</name>
    <dbReference type="NCBI Taxonomy" id="2933565"/>
    <lineage>
        <taxon>Bacteria</taxon>
        <taxon>Pseudomonadati</taxon>
        <taxon>Pseudomonadota</taxon>
        <taxon>Gammaproteobacteria</taxon>
        <taxon>Oceanospirillales</taxon>
        <taxon>Alcanivoracaceae</taxon>
        <taxon>Alcanivorax</taxon>
    </lineage>
</organism>
<keyword evidence="6 8" id="KW-0067">ATP-binding</keyword>
<proteinExistence type="inferred from homology"/>
<evidence type="ECO:0000256" key="3">
    <source>
        <dbReference type="ARBA" id="ARBA00022697"/>
    </source>
</evidence>
<comment type="similarity">
    <text evidence="7 8">Belongs to the pseudomonas-type ThrB family.</text>
</comment>
<comment type="catalytic activity">
    <reaction evidence="8">
        <text>L-homoserine + ATP = O-phospho-L-homoserine + ADP + H(+)</text>
        <dbReference type="Rhea" id="RHEA:13985"/>
        <dbReference type="ChEBI" id="CHEBI:15378"/>
        <dbReference type="ChEBI" id="CHEBI:30616"/>
        <dbReference type="ChEBI" id="CHEBI:57476"/>
        <dbReference type="ChEBI" id="CHEBI:57590"/>
        <dbReference type="ChEBI" id="CHEBI:456216"/>
        <dbReference type="EC" id="2.7.1.39"/>
    </reaction>
</comment>
<keyword evidence="4 8" id="KW-0547">Nucleotide-binding</keyword>
<keyword evidence="11" id="KW-1185">Reference proteome</keyword>
<protein>
    <recommendedName>
        <fullName evidence="8">Homoserine kinase</fullName>
        <shortName evidence="8">HK</shortName>
        <shortName evidence="8">HSK</shortName>
        <ecNumber evidence="8">2.7.1.39</ecNumber>
    </recommendedName>
</protein>
<accession>A0ABT0E4N8</accession>
<dbReference type="InterPro" id="IPR050249">
    <property type="entry name" value="Pseudomonas-type_ThrB"/>
</dbReference>
<evidence type="ECO:0000256" key="1">
    <source>
        <dbReference type="ARBA" id="ARBA00022605"/>
    </source>
</evidence>
<dbReference type="InterPro" id="IPR002575">
    <property type="entry name" value="Aminoglycoside_PTrfase"/>
</dbReference>
<dbReference type="HAMAP" id="MF_00301">
    <property type="entry name" value="Homoser_kinase_2"/>
    <property type="match status" value="1"/>
</dbReference>
<sequence>MTVFTALTDTQIQSLLSRQQLTLVSSRPISEGIENSNYMLEARRANGIPVALVLTLFERLSAEQLPWFIRLTHALQARGLPVPAPLGGEAALMEMAGKPALLVPKLAGAHVRHASPGQLATLGRALATLHLSPLTTDGAPPGPEQQLQALVATHLPALPEAARSRAGPLLERWWAAPATPVLCHGDLFRDNVLFSGARLTGLLDFYNAGFASAEYDLAITINDWCLGPQRQPNAALQRALLDGYQQLRPLDSAARRRLPLALAIAALRFWLSRLESAAETPVFGPGRKDPAEFEQLFAIRAAAA</sequence>
<comment type="caution">
    <text evidence="10">The sequence shown here is derived from an EMBL/GenBank/DDBJ whole genome shotgun (WGS) entry which is preliminary data.</text>
</comment>
<dbReference type="PANTHER" id="PTHR21064:SF6">
    <property type="entry name" value="AMINOGLYCOSIDE PHOSPHOTRANSFERASE DOMAIN-CONTAINING PROTEIN"/>
    <property type="match status" value="1"/>
</dbReference>
<reference evidence="10" key="1">
    <citation type="submission" date="2022-04" db="EMBL/GenBank/DDBJ databases">
        <title>Alcanivorax sp. CY1518 draft genome sequence.</title>
        <authorList>
            <person name="Zhao G."/>
            <person name="An M."/>
        </authorList>
    </citation>
    <scope>NUCLEOTIDE SEQUENCE</scope>
    <source>
        <strain evidence="10">CY1518</strain>
    </source>
</reference>
<gene>
    <name evidence="8" type="primary">thrB</name>
    <name evidence="10" type="ORF">MU846_03590</name>
</gene>
<dbReference type="CDD" id="cd05153">
    <property type="entry name" value="HomoserineK_II"/>
    <property type="match status" value="1"/>
</dbReference>
<keyword evidence="5 8" id="KW-0418">Kinase</keyword>
<dbReference type="InterPro" id="IPR011009">
    <property type="entry name" value="Kinase-like_dom_sf"/>
</dbReference>
<dbReference type="RefSeq" id="WP_246948509.1">
    <property type="nucleotide sequence ID" value="NZ_JALKII010000002.1"/>
</dbReference>
<feature type="domain" description="Aminoglycoside phosphotransferase" evidence="9">
    <location>
        <begin position="27"/>
        <end position="250"/>
    </location>
</feature>
<dbReference type="InterPro" id="IPR005280">
    <property type="entry name" value="Homoserine_kinase_II"/>
</dbReference>
<name>A0ABT0E4N8_9GAMM</name>
<evidence type="ECO:0000313" key="10">
    <source>
        <dbReference type="EMBL" id="MCK0536781.1"/>
    </source>
</evidence>
<dbReference type="EC" id="2.7.1.39" evidence="8"/>
<evidence type="ECO:0000256" key="6">
    <source>
        <dbReference type="ARBA" id="ARBA00022840"/>
    </source>
</evidence>
<keyword evidence="3 8" id="KW-0791">Threonine biosynthesis</keyword>
<dbReference type="Gene3D" id="3.90.1200.10">
    <property type="match status" value="1"/>
</dbReference>
<dbReference type="EMBL" id="JALKII010000002">
    <property type="protein sequence ID" value="MCK0536781.1"/>
    <property type="molecule type" value="Genomic_DNA"/>
</dbReference>
<evidence type="ECO:0000256" key="7">
    <source>
        <dbReference type="ARBA" id="ARBA00038240"/>
    </source>
</evidence>
<evidence type="ECO:0000256" key="4">
    <source>
        <dbReference type="ARBA" id="ARBA00022741"/>
    </source>
</evidence>
<evidence type="ECO:0000313" key="11">
    <source>
        <dbReference type="Proteomes" id="UP001165524"/>
    </source>
</evidence>
<evidence type="ECO:0000256" key="2">
    <source>
        <dbReference type="ARBA" id="ARBA00022679"/>
    </source>
</evidence>
<dbReference type="SUPFAM" id="SSF56112">
    <property type="entry name" value="Protein kinase-like (PK-like)"/>
    <property type="match status" value="1"/>
</dbReference>
<evidence type="ECO:0000256" key="8">
    <source>
        <dbReference type="HAMAP-Rule" id="MF_00301"/>
    </source>
</evidence>
<dbReference type="Pfam" id="PF01636">
    <property type="entry name" value="APH"/>
    <property type="match status" value="1"/>
</dbReference>